<feature type="region of interest" description="Disordered" evidence="1">
    <location>
        <begin position="553"/>
        <end position="575"/>
    </location>
</feature>
<feature type="region of interest" description="Disordered" evidence="1">
    <location>
        <begin position="347"/>
        <end position="385"/>
    </location>
</feature>
<evidence type="ECO:0000313" key="2">
    <source>
        <dbReference type="EMBL" id="AFO51626.1"/>
    </source>
</evidence>
<organism evidence="2 3">
    <name type="scientific">Mycoplasma haematolamae (strain Purdue)</name>
    <dbReference type="NCBI Taxonomy" id="1212765"/>
    <lineage>
        <taxon>Bacteria</taxon>
        <taxon>Bacillati</taxon>
        <taxon>Mycoplasmatota</taxon>
        <taxon>Mollicutes</taxon>
        <taxon>Mycoplasmataceae</taxon>
        <taxon>Mycoplasma</taxon>
    </lineage>
</organism>
<accession>I7CEG6</accession>
<dbReference type="HOGENOM" id="CLU_043024_0_0_14"/>
<keyword evidence="3" id="KW-1185">Reference proteome</keyword>
<evidence type="ECO:0000313" key="3">
    <source>
        <dbReference type="Proteomes" id="UP000006502"/>
    </source>
</evidence>
<sequence>MNFKYSLLPVGVCLAIPSSFTTLGTSLNDEIVMATYQSYIDEDIASSALDEFGIKTTYFENDKEVLSNFQLGAYDFAVMSSSTLEEAIKKNLVKKIDWSKFTSIGQKYKNGGSAQAAASSSSSNSNSSSSTSYQLMQVSGPATTSTTGYNFNDKLFSPIVNKFFQDKSELKEYGVPYFLSYLVFAYRGEKLNLNSAGTGVGAQASAPGSAGTSSQPQSWKDLIKKLLECSRFKSSEGPKLGLIDDELTMHSLAKLGSCNNGNCKSLFGQNSNGSNGQQSSSSHTFDSKYSQLESAGLSANKLGSRSVFLNPDSALMSEMLSTQAVEGAFLYNGDAYYSYYMVKEEQSDEEESGAPGVPASGPGEQCSSSDSSDSSDSSSKEDPETKYKFHILEGAPSLWLLDSIALNARVSPEKEEKIYKFLDKLLFQDALKEVTAAGSQASATPKTEQQAKRNPKLYSSWAWQNFDFLQYTPVLKDMWDIIKQCKEGSNGEAQEGQEGQEESTPKPCEKGGDELKKVSEEEEEEDDKKVSFDSLEIKLLFGEYGDKCSCTEKKRDQENQGDQVNQGDQKNQSEGQCNIVFEGALTEDQNLRLALDYQQWKSRL</sequence>
<dbReference type="KEGG" id="mhl:MHLP_00230"/>
<dbReference type="Gene3D" id="3.40.190.10">
    <property type="entry name" value="Periplasmic binding protein-like II"/>
    <property type="match status" value="1"/>
</dbReference>
<dbReference type="Pfam" id="PF02030">
    <property type="entry name" value="Lipoprotein_8"/>
    <property type="match status" value="1"/>
</dbReference>
<feature type="region of interest" description="Disordered" evidence="1">
    <location>
        <begin position="489"/>
        <end position="530"/>
    </location>
</feature>
<feature type="compositionally biased region" description="Polar residues" evidence="1">
    <location>
        <begin position="560"/>
        <end position="575"/>
    </location>
</feature>
<reference evidence="2 3" key="1">
    <citation type="journal article" date="2012" name="J. Bacteriol.">
        <title>Genome Sequence of "Candidatus Mycoplasma haemolamae" Strain Purdue, a Red Blood Cell Pathogen of Alpacas (Vicugna pacos) and Llamas (Lama glama).</title>
        <authorList>
            <person name="Guimaraes A.M."/>
            <person name="Toth B."/>
            <person name="Santos A.P."/>
            <person name="do Nascimento N.C."/>
            <person name="Kritchevsky J.E."/>
            <person name="Messick J.B."/>
        </authorList>
    </citation>
    <scope>NUCLEOTIDE SEQUENCE [LARGE SCALE GENOMIC DNA]</scope>
    <source>
        <strain evidence="2 3">Purdue</strain>
    </source>
</reference>
<dbReference type="Proteomes" id="UP000006502">
    <property type="component" value="Chromosome"/>
</dbReference>
<proteinExistence type="predicted"/>
<reference evidence="3" key="2">
    <citation type="submission" date="2012-07" db="EMBL/GenBank/DDBJ databases">
        <title>Complete genome sequence of 'Candidatus Mycoplasma haemolamae'.</title>
        <authorList>
            <person name="Guimaraes A.M.S."/>
            <person name="Toth B."/>
            <person name="Santos A.P."/>
            <person name="Nascimento N.C."/>
            <person name="Sojka J.E."/>
            <person name="Messick J.B."/>
        </authorList>
    </citation>
    <scope>NUCLEOTIDE SEQUENCE [LARGE SCALE GENOMIC DNA]</scope>
    <source>
        <strain evidence="3">Purdue</strain>
    </source>
</reference>
<evidence type="ECO:0000256" key="1">
    <source>
        <dbReference type="SAM" id="MobiDB-lite"/>
    </source>
</evidence>
<dbReference type="PATRIC" id="fig|1212765.3.peg.49"/>
<dbReference type="STRING" id="1212765.MHLP_00230"/>
<name>I7CEG6_MYCHA</name>
<protein>
    <submittedName>
        <fullName evidence="2">Spermidine/putrescine ABC transporter substrate-binding protein</fullName>
    </submittedName>
</protein>
<feature type="compositionally biased region" description="Low complexity" evidence="1">
    <location>
        <begin position="353"/>
        <end position="377"/>
    </location>
</feature>
<gene>
    <name evidence="2" type="ordered locus">MHLP_00230</name>
</gene>
<dbReference type="SUPFAM" id="SSF53850">
    <property type="entry name" value="Periplasmic binding protein-like II"/>
    <property type="match status" value="1"/>
</dbReference>
<dbReference type="AlphaFoldDB" id="I7CEG6"/>
<dbReference type="EMBL" id="CP003731">
    <property type="protein sequence ID" value="AFO51626.1"/>
    <property type="molecule type" value="Genomic_DNA"/>
</dbReference>
<dbReference type="OrthoDB" id="395489at2"/>
<feature type="compositionally biased region" description="Basic and acidic residues" evidence="1">
    <location>
        <begin position="503"/>
        <end position="519"/>
    </location>
</feature>